<keyword evidence="2" id="KW-0812">Transmembrane</keyword>
<dbReference type="GO" id="GO:0009103">
    <property type="term" value="P:lipopolysaccharide biosynthetic process"/>
    <property type="evidence" value="ECO:0007669"/>
    <property type="project" value="TreeGrafter"/>
</dbReference>
<dbReference type="EMBL" id="BMEQ01000034">
    <property type="protein sequence ID" value="GGG69429.1"/>
    <property type="molecule type" value="Genomic_DNA"/>
</dbReference>
<comment type="caution">
    <text evidence="5">The sequence shown here is derived from an EMBL/GenBank/DDBJ whole genome shotgun (WGS) entry which is preliminary data.</text>
</comment>
<feature type="transmembrane region" description="Helical" evidence="2">
    <location>
        <begin position="372"/>
        <end position="393"/>
    </location>
</feature>
<feature type="transmembrane region" description="Helical" evidence="2">
    <location>
        <begin position="81"/>
        <end position="99"/>
    </location>
</feature>
<keyword evidence="6" id="KW-1185">Reference proteome</keyword>
<evidence type="ECO:0000313" key="6">
    <source>
        <dbReference type="Proteomes" id="UP000638848"/>
    </source>
</evidence>
<reference evidence="5" key="1">
    <citation type="journal article" date="2014" name="Int. J. Syst. Evol. Microbiol.">
        <title>Complete genome sequence of Corynebacterium casei LMG S-19264T (=DSM 44701T), isolated from a smear-ripened cheese.</title>
        <authorList>
            <consortium name="US DOE Joint Genome Institute (JGI-PGF)"/>
            <person name="Walter F."/>
            <person name="Albersmeier A."/>
            <person name="Kalinowski J."/>
            <person name="Ruckert C."/>
        </authorList>
    </citation>
    <scope>NUCLEOTIDE SEQUENCE</scope>
    <source>
        <strain evidence="5">CGMCC 1.12187</strain>
    </source>
</reference>
<evidence type="ECO:0000256" key="2">
    <source>
        <dbReference type="SAM" id="Phobius"/>
    </source>
</evidence>
<keyword evidence="5" id="KW-0808">Transferase</keyword>
<dbReference type="Pfam" id="PF01757">
    <property type="entry name" value="Acyl_transf_3"/>
    <property type="match status" value="1"/>
</dbReference>
<keyword evidence="2" id="KW-1133">Transmembrane helix</keyword>
<accession>A0A917H6T9</accession>
<dbReference type="Pfam" id="PF19040">
    <property type="entry name" value="SGNH"/>
    <property type="match status" value="1"/>
</dbReference>
<evidence type="ECO:0000259" key="3">
    <source>
        <dbReference type="Pfam" id="PF01757"/>
    </source>
</evidence>
<dbReference type="InterPro" id="IPR050879">
    <property type="entry name" value="Acyltransferase_3"/>
</dbReference>
<proteinExistence type="predicted"/>
<keyword evidence="5" id="KW-0012">Acyltransferase</keyword>
<feature type="compositionally biased region" description="Pro residues" evidence="1">
    <location>
        <begin position="8"/>
        <end position="35"/>
    </location>
</feature>
<keyword evidence="2" id="KW-0472">Membrane</keyword>
<dbReference type="RefSeq" id="WP_188539964.1">
    <property type="nucleotide sequence ID" value="NZ_BMEQ01000034.1"/>
</dbReference>
<feature type="transmembrane region" description="Helical" evidence="2">
    <location>
        <begin position="342"/>
        <end position="360"/>
    </location>
</feature>
<evidence type="ECO:0000256" key="1">
    <source>
        <dbReference type="SAM" id="MobiDB-lite"/>
    </source>
</evidence>
<feature type="transmembrane region" description="Helical" evidence="2">
    <location>
        <begin position="300"/>
        <end position="321"/>
    </location>
</feature>
<feature type="transmembrane region" description="Helical" evidence="2">
    <location>
        <begin position="251"/>
        <end position="270"/>
    </location>
</feature>
<feature type="domain" description="SGNH" evidence="4">
    <location>
        <begin position="491"/>
        <end position="703"/>
    </location>
</feature>
<evidence type="ECO:0000313" key="5">
    <source>
        <dbReference type="EMBL" id="GGG69429.1"/>
    </source>
</evidence>
<dbReference type="PANTHER" id="PTHR23028:SF53">
    <property type="entry name" value="ACYL_TRANSF_3 DOMAIN-CONTAINING PROTEIN"/>
    <property type="match status" value="1"/>
</dbReference>
<name>A0A917H6T9_9MICC</name>
<feature type="domain" description="Acyltransferase 3" evidence="3">
    <location>
        <begin position="56"/>
        <end position="385"/>
    </location>
</feature>
<organism evidence="5 6">
    <name type="scientific">Kocuria dechangensis</name>
    <dbReference type="NCBI Taxonomy" id="1176249"/>
    <lineage>
        <taxon>Bacteria</taxon>
        <taxon>Bacillati</taxon>
        <taxon>Actinomycetota</taxon>
        <taxon>Actinomycetes</taxon>
        <taxon>Micrococcales</taxon>
        <taxon>Micrococcaceae</taxon>
        <taxon>Kocuria</taxon>
    </lineage>
</organism>
<dbReference type="AlphaFoldDB" id="A0A917H6T9"/>
<gene>
    <name evidence="5" type="ORF">GCM10011374_37310</name>
</gene>
<sequence>MSSAIHPDPAPPGPEPAPPGPEPAPSGPAPAPSGPAPAGGPARPARADRYGGFRPEIQGLRALAVLLVVVYHVFLGRVSGGVDIFLLVSAFFLTLSFTRKLDSGRPLGLGRYWLHAFKRLLPLAALTILGTLLLVELVHPEGEAGQWYPHALASVLYVENWRLGFSAVDYYAADTSTASPFQHFWSLSVQGQVFLLWPLIFGGTWLLTRSGRWRPVPVLAVAFGAIFAASLAWSVHVTATNQAFAYFDTRARLWEFALGSLLALVLPYLNPSRRARVVLGWAGLVSMVSVGVLVDVQGAFPGWIALWPLASAAAIVVAGRTGSRAGLDRILTSRPLVRLGDASYALYLIHWPLLITYLVLRDRPTAGPRSGVVLIVLSVVLALIATAAVEKPFHRWSWAEATKPRLAMVIGTCVALVATPVLAQQQAEERRAALIEAAAWANNPGARSLLPDFEDVGDPGAPTVPVSLAGDYRKPDLGRQCDRGYGLGPGAAEWCHETLPGEDPARTLLLIGNSHVLQWVPAVVEMAAERDWRVVSYLRGNCLLAGVEEQVAEPEACATWLDGVQDVVDTVDPDMVLVQGTRTEPGVETFLPGVEQRIRDLAAQDIQVIGIRDNPRFEEPTSHCAARSGADDPGCAPTHPALGTVSPLQPVADELARVSTLEMNDVICPAQRCTPVVGNVYTYWDTNHVSPEYVRSASGIFAQRFEEALAADGVTM</sequence>
<feature type="transmembrane region" description="Helical" evidence="2">
    <location>
        <begin position="277"/>
        <end position="294"/>
    </location>
</feature>
<dbReference type="GO" id="GO:0016020">
    <property type="term" value="C:membrane"/>
    <property type="evidence" value="ECO:0007669"/>
    <property type="project" value="TreeGrafter"/>
</dbReference>
<dbReference type="Proteomes" id="UP000638848">
    <property type="component" value="Unassembled WGS sequence"/>
</dbReference>
<protein>
    <submittedName>
        <fullName evidence="5">Acyltransferase</fullName>
    </submittedName>
</protein>
<feature type="region of interest" description="Disordered" evidence="1">
    <location>
        <begin position="1"/>
        <end position="47"/>
    </location>
</feature>
<feature type="transmembrane region" description="Helical" evidence="2">
    <location>
        <begin position="219"/>
        <end position="239"/>
    </location>
</feature>
<feature type="transmembrane region" description="Helical" evidence="2">
    <location>
        <begin position="405"/>
        <end position="423"/>
    </location>
</feature>
<reference evidence="5" key="2">
    <citation type="submission" date="2020-09" db="EMBL/GenBank/DDBJ databases">
        <authorList>
            <person name="Sun Q."/>
            <person name="Zhou Y."/>
        </authorList>
    </citation>
    <scope>NUCLEOTIDE SEQUENCE</scope>
    <source>
        <strain evidence="5">CGMCC 1.12187</strain>
    </source>
</reference>
<dbReference type="InterPro" id="IPR002656">
    <property type="entry name" value="Acyl_transf_3_dom"/>
</dbReference>
<evidence type="ECO:0000259" key="4">
    <source>
        <dbReference type="Pfam" id="PF19040"/>
    </source>
</evidence>
<feature type="transmembrane region" description="Helical" evidence="2">
    <location>
        <begin position="120"/>
        <end position="139"/>
    </location>
</feature>
<dbReference type="InterPro" id="IPR043968">
    <property type="entry name" value="SGNH"/>
</dbReference>
<dbReference type="PANTHER" id="PTHR23028">
    <property type="entry name" value="ACETYLTRANSFERASE"/>
    <property type="match status" value="1"/>
</dbReference>
<feature type="transmembrane region" description="Helical" evidence="2">
    <location>
        <begin position="184"/>
        <end position="207"/>
    </location>
</feature>
<dbReference type="GO" id="GO:0016747">
    <property type="term" value="F:acyltransferase activity, transferring groups other than amino-acyl groups"/>
    <property type="evidence" value="ECO:0007669"/>
    <property type="project" value="InterPro"/>
</dbReference>